<name>E7C1R5_9GAMM</name>
<proteinExistence type="predicted"/>
<dbReference type="SUPFAM" id="SSF53335">
    <property type="entry name" value="S-adenosyl-L-methionine-dependent methyltransferases"/>
    <property type="match status" value="1"/>
</dbReference>
<dbReference type="PANTHER" id="PTHR44068:SF11">
    <property type="entry name" value="GERANYL DIPHOSPHATE 2-C-METHYLTRANSFERASE"/>
    <property type="match status" value="1"/>
</dbReference>
<keyword evidence="2" id="KW-0489">Methyltransferase</keyword>
<evidence type="ECO:0000313" key="2">
    <source>
        <dbReference type="EMBL" id="ADI21389.1"/>
    </source>
</evidence>
<feature type="domain" description="Methyltransferase" evidence="1">
    <location>
        <begin position="12"/>
        <end position="123"/>
    </location>
</feature>
<dbReference type="EMBL" id="GU567952">
    <property type="protein sequence ID" value="ADI21389.1"/>
    <property type="molecule type" value="Genomic_DNA"/>
</dbReference>
<protein>
    <submittedName>
        <fullName evidence="2">SAM-dependent methyltransferases</fullName>
    </submittedName>
</protein>
<dbReference type="InterPro" id="IPR029063">
    <property type="entry name" value="SAM-dependent_MTases_sf"/>
</dbReference>
<organism evidence="2">
    <name type="scientific">uncultured gamma proteobacterium HF0010_20H22</name>
    <dbReference type="NCBI Taxonomy" id="723562"/>
    <lineage>
        <taxon>Bacteria</taxon>
        <taxon>Pseudomonadati</taxon>
        <taxon>Pseudomonadota</taxon>
        <taxon>Gammaproteobacteria</taxon>
        <taxon>environmental samples</taxon>
    </lineage>
</organism>
<evidence type="ECO:0000259" key="1">
    <source>
        <dbReference type="Pfam" id="PF13847"/>
    </source>
</evidence>
<accession>E7C1R5</accession>
<sequence length="234" mass="27738">MQTIDIEYINPKKGSKVLDLGCGQGRHCFGAYMYAEVDVFGFDMSQEDVLKAKENFKDFDEDSLDKSCTFGVTDARKLPFRDSSFDYVICSEVLEHIIEFEEVIEEINRILKPGGVFSASVPKFFPEWICWKLSKAYQEMPGGHVRIFKYSDFKSSITRRGFDFKKRHWNHALHSPYWWLQCLFWDTKEKSWIIKKYHQFLVWDMMKKPLLTRVLEFLLQPFIAKSVVAYFKKK</sequence>
<dbReference type="GO" id="GO:0032259">
    <property type="term" value="P:methylation"/>
    <property type="evidence" value="ECO:0007669"/>
    <property type="project" value="UniProtKB-KW"/>
</dbReference>
<keyword evidence="2" id="KW-0808">Transferase</keyword>
<dbReference type="InterPro" id="IPR050447">
    <property type="entry name" value="Erg6_SMT_methyltransf"/>
</dbReference>
<dbReference type="Gene3D" id="3.40.50.150">
    <property type="entry name" value="Vaccinia Virus protein VP39"/>
    <property type="match status" value="1"/>
</dbReference>
<dbReference type="GO" id="GO:0008168">
    <property type="term" value="F:methyltransferase activity"/>
    <property type="evidence" value="ECO:0007669"/>
    <property type="project" value="UniProtKB-KW"/>
</dbReference>
<dbReference type="InterPro" id="IPR025714">
    <property type="entry name" value="Methyltranfer_dom"/>
</dbReference>
<dbReference type="AlphaFoldDB" id="E7C1R5"/>
<dbReference type="PANTHER" id="PTHR44068">
    <property type="entry name" value="ZGC:194242"/>
    <property type="match status" value="1"/>
</dbReference>
<dbReference type="CDD" id="cd02440">
    <property type="entry name" value="AdoMet_MTases"/>
    <property type="match status" value="1"/>
</dbReference>
<reference evidence="2" key="1">
    <citation type="submission" date="2010-01" db="EMBL/GenBank/DDBJ databases">
        <title>Genome fragments of uncultured bacteria from the North Pacific subtropical Gyre.</title>
        <authorList>
            <person name="Pham V.D."/>
            <person name="Delong E.F."/>
        </authorList>
    </citation>
    <scope>NUCLEOTIDE SEQUENCE</scope>
</reference>
<dbReference type="Pfam" id="PF13847">
    <property type="entry name" value="Methyltransf_31"/>
    <property type="match status" value="1"/>
</dbReference>